<sequence>MSKKDVLRFYCSESKPQRLSFLIVGSSESISLLKPAILIENKNKYFGRLQPQFCESIESIKVSATPDLYTDFIVILLDPLDSAIISRALPLHCSNQIFWAKQNHLDNVVDLL</sequence>
<proteinExistence type="predicted"/>
<dbReference type="EMBL" id="GEDC01017757">
    <property type="protein sequence ID" value="JAS19541.1"/>
    <property type="molecule type" value="Transcribed_RNA"/>
</dbReference>
<dbReference type="AlphaFoldDB" id="A0A1B6D1G1"/>
<name>A0A1B6D1G1_9HEMI</name>
<gene>
    <name evidence="1" type="ORF">g.10278</name>
</gene>
<reference evidence="1" key="1">
    <citation type="submission" date="2015-12" db="EMBL/GenBank/DDBJ databases">
        <title>De novo transcriptome assembly of four potential Pierce s Disease insect vectors from Arizona vineyards.</title>
        <authorList>
            <person name="Tassone E.E."/>
        </authorList>
    </citation>
    <scope>NUCLEOTIDE SEQUENCE</scope>
</reference>
<protein>
    <submittedName>
        <fullName evidence="1">Uncharacterized protein</fullName>
    </submittedName>
</protein>
<evidence type="ECO:0000313" key="1">
    <source>
        <dbReference type="EMBL" id="JAS19541.1"/>
    </source>
</evidence>
<accession>A0A1B6D1G1</accession>
<organism evidence="1">
    <name type="scientific">Clastoptera arizonana</name>
    <name type="common">Arizona spittle bug</name>
    <dbReference type="NCBI Taxonomy" id="38151"/>
    <lineage>
        <taxon>Eukaryota</taxon>
        <taxon>Metazoa</taxon>
        <taxon>Ecdysozoa</taxon>
        <taxon>Arthropoda</taxon>
        <taxon>Hexapoda</taxon>
        <taxon>Insecta</taxon>
        <taxon>Pterygota</taxon>
        <taxon>Neoptera</taxon>
        <taxon>Paraneoptera</taxon>
        <taxon>Hemiptera</taxon>
        <taxon>Auchenorrhyncha</taxon>
        <taxon>Cercopoidea</taxon>
        <taxon>Clastopteridae</taxon>
        <taxon>Clastoptera</taxon>
    </lineage>
</organism>